<evidence type="ECO:0000313" key="4">
    <source>
        <dbReference type="Proteomes" id="UP000634455"/>
    </source>
</evidence>
<keyword evidence="1" id="KW-0812">Transmembrane</keyword>
<protein>
    <recommendedName>
        <fullName evidence="2">TadE-like domain-containing protein</fullName>
    </recommendedName>
</protein>
<feature type="transmembrane region" description="Helical" evidence="1">
    <location>
        <begin position="33"/>
        <end position="55"/>
    </location>
</feature>
<feature type="domain" description="TadE-like" evidence="2">
    <location>
        <begin position="25"/>
        <end position="64"/>
    </location>
</feature>
<reference evidence="4" key="1">
    <citation type="journal article" date="2019" name="Int. J. Syst. Evol. Microbiol.">
        <title>The Global Catalogue of Microorganisms (GCM) 10K type strain sequencing project: providing services to taxonomists for standard genome sequencing and annotation.</title>
        <authorList>
            <consortium name="The Broad Institute Genomics Platform"/>
            <consortium name="The Broad Institute Genome Sequencing Center for Infectious Disease"/>
            <person name="Wu L."/>
            <person name="Ma J."/>
        </authorList>
    </citation>
    <scope>NUCLEOTIDE SEQUENCE [LARGE SCALE GENOMIC DNA]</scope>
    <source>
        <strain evidence="4">KCTC 32465</strain>
    </source>
</reference>
<dbReference type="EMBL" id="BMZF01000001">
    <property type="protein sequence ID" value="GHA43551.1"/>
    <property type="molecule type" value="Genomic_DNA"/>
</dbReference>
<accession>A0ABQ3CUY1</accession>
<dbReference type="InterPro" id="IPR012495">
    <property type="entry name" value="TadE-like_dom"/>
</dbReference>
<evidence type="ECO:0000259" key="2">
    <source>
        <dbReference type="Pfam" id="PF07811"/>
    </source>
</evidence>
<sequence length="155" mass="17296">MSMSMVNRKLSVKKAFNKFNRCESGGVTVEFVVVLPSFLLFILGMIVTSLLIATISDVQQLASDMTRQSLTYVYDTPSEEQLCEKLEQNVQPMIASQLVFLNGENISDINCQLASDGRSSTVSVTYDLKNMVFMNFLSDLGWSKTTVTRQAVLML</sequence>
<organism evidence="3 4">
    <name type="scientific">Paramylibacter ulvae</name>
    <dbReference type="NCBI Taxonomy" id="1651968"/>
    <lineage>
        <taxon>Bacteria</taxon>
        <taxon>Pseudomonadati</taxon>
        <taxon>Pseudomonadota</taxon>
        <taxon>Alphaproteobacteria</taxon>
        <taxon>Rhodobacterales</taxon>
        <taxon>Paracoccaceae</taxon>
        <taxon>Paramylibacter</taxon>
    </lineage>
</organism>
<proteinExistence type="predicted"/>
<keyword evidence="1" id="KW-1133">Transmembrane helix</keyword>
<name>A0ABQ3CUY1_9RHOB</name>
<dbReference type="Pfam" id="PF07811">
    <property type="entry name" value="TadE"/>
    <property type="match status" value="1"/>
</dbReference>
<evidence type="ECO:0000256" key="1">
    <source>
        <dbReference type="SAM" id="Phobius"/>
    </source>
</evidence>
<gene>
    <name evidence="3" type="ORF">GCM10008927_05330</name>
</gene>
<evidence type="ECO:0000313" key="3">
    <source>
        <dbReference type="EMBL" id="GHA43551.1"/>
    </source>
</evidence>
<keyword evidence="1" id="KW-0472">Membrane</keyword>
<comment type="caution">
    <text evidence="3">The sequence shown here is derived from an EMBL/GenBank/DDBJ whole genome shotgun (WGS) entry which is preliminary data.</text>
</comment>
<keyword evidence="4" id="KW-1185">Reference proteome</keyword>
<dbReference type="Proteomes" id="UP000634455">
    <property type="component" value="Unassembled WGS sequence"/>
</dbReference>